<comment type="caution">
    <text evidence="1">The sequence shown here is derived from an EMBL/GenBank/DDBJ whole genome shotgun (WGS) entry which is preliminary data.</text>
</comment>
<proteinExistence type="predicted"/>
<reference evidence="1" key="2">
    <citation type="submission" date="2020-12" db="EMBL/GenBank/DDBJ databases">
        <authorList>
            <person name="Kanost M."/>
        </authorList>
    </citation>
    <scope>NUCLEOTIDE SEQUENCE</scope>
</reference>
<dbReference type="Proteomes" id="UP000791440">
    <property type="component" value="Unassembled WGS sequence"/>
</dbReference>
<reference evidence="1" key="1">
    <citation type="journal article" date="2016" name="Insect Biochem. Mol. Biol.">
        <title>Multifaceted biological insights from a draft genome sequence of the tobacco hornworm moth, Manduca sexta.</title>
        <authorList>
            <person name="Kanost M.R."/>
            <person name="Arrese E.L."/>
            <person name="Cao X."/>
            <person name="Chen Y.R."/>
            <person name="Chellapilla S."/>
            <person name="Goldsmith M.R."/>
            <person name="Grosse-Wilde E."/>
            <person name="Heckel D.G."/>
            <person name="Herndon N."/>
            <person name="Jiang H."/>
            <person name="Papanicolaou A."/>
            <person name="Qu J."/>
            <person name="Soulages J.L."/>
            <person name="Vogel H."/>
            <person name="Walters J."/>
            <person name="Waterhouse R.M."/>
            <person name="Ahn S.J."/>
            <person name="Almeida F.C."/>
            <person name="An C."/>
            <person name="Aqrawi P."/>
            <person name="Bretschneider A."/>
            <person name="Bryant W.B."/>
            <person name="Bucks S."/>
            <person name="Chao H."/>
            <person name="Chevignon G."/>
            <person name="Christen J.M."/>
            <person name="Clarke D.F."/>
            <person name="Dittmer N.T."/>
            <person name="Ferguson L.C.F."/>
            <person name="Garavelou S."/>
            <person name="Gordon K.H.J."/>
            <person name="Gunaratna R.T."/>
            <person name="Han Y."/>
            <person name="Hauser F."/>
            <person name="He Y."/>
            <person name="Heidel-Fischer H."/>
            <person name="Hirsh A."/>
            <person name="Hu Y."/>
            <person name="Jiang H."/>
            <person name="Kalra D."/>
            <person name="Klinner C."/>
            <person name="Konig C."/>
            <person name="Kovar C."/>
            <person name="Kroll A.R."/>
            <person name="Kuwar S.S."/>
            <person name="Lee S.L."/>
            <person name="Lehman R."/>
            <person name="Li K."/>
            <person name="Li Z."/>
            <person name="Liang H."/>
            <person name="Lovelace S."/>
            <person name="Lu Z."/>
            <person name="Mansfield J.H."/>
            <person name="McCulloch K.J."/>
            <person name="Mathew T."/>
            <person name="Morton B."/>
            <person name="Muzny D.M."/>
            <person name="Neunemann D."/>
            <person name="Ongeri F."/>
            <person name="Pauchet Y."/>
            <person name="Pu L.L."/>
            <person name="Pyrousis I."/>
            <person name="Rao X.J."/>
            <person name="Redding A."/>
            <person name="Roesel C."/>
            <person name="Sanchez-Gracia A."/>
            <person name="Schaack S."/>
            <person name="Shukla A."/>
            <person name="Tetreau G."/>
            <person name="Wang Y."/>
            <person name="Xiong G.H."/>
            <person name="Traut W."/>
            <person name="Walsh T.K."/>
            <person name="Worley K.C."/>
            <person name="Wu D."/>
            <person name="Wu W."/>
            <person name="Wu Y.Q."/>
            <person name="Zhang X."/>
            <person name="Zou Z."/>
            <person name="Zucker H."/>
            <person name="Briscoe A.D."/>
            <person name="Burmester T."/>
            <person name="Clem R.J."/>
            <person name="Feyereisen R."/>
            <person name="Grimmelikhuijzen C.J.P."/>
            <person name="Hamodrakas S.J."/>
            <person name="Hansson B.S."/>
            <person name="Huguet E."/>
            <person name="Jermiin L.S."/>
            <person name="Lan Q."/>
            <person name="Lehman H.K."/>
            <person name="Lorenzen M."/>
            <person name="Merzendorfer H."/>
            <person name="Michalopoulos I."/>
            <person name="Morton D.B."/>
            <person name="Muthukrishnan S."/>
            <person name="Oakeshott J.G."/>
            <person name="Palmer W."/>
            <person name="Park Y."/>
            <person name="Passarelli A.L."/>
            <person name="Rozas J."/>
            <person name="Schwartz L.M."/>
            <person name="Smith W."/>
            <person name="Southgate A."/>
            <person name="Vilcinskas A."/>
            <person name="Vogt R."/>
            <person name="Wang P."/>
            <person name="Werren J."/>
            <person name="Yu X.Q."/>
            <person name="Zhou J.J."/>
            <person name="Brown S.J."/>
            <person name="Scherer S.E."/>
            <person name="Richards S."/>
            <person name="Blissard G.W."/>
        </authorList>
    </citation>
    <scope>NUCLEOTIDE SEQUENCE</scope>
</reference>
<dbReference type="AlphaFoldDB" id="A0A922CYY7"/>
<keyword evidence="2" id="KW-1185">Reference proteome</keyword>
<accession>A0A922CYY7</accession>
<organism evidence="1 2">
    <name type="scientific">Manduca sexta</name>
    <name type="common">Tobacco hawkmoth</name>
    <name type="synonym">Tobacco hornworm</name>
    <dbReference type="NCBI Taxonomy" id="7130"/>
    <lineage>
        <taxon>Eukaryota</taxon>
        <taxon>Metazoa</taxon>
        <taxon>Ecdysozoa</taxon>
        <taxon>Arthropoda</taxon>
        <taxon>Hexapoda</taxon>
        <taxon>Insecta</taxon>
        <taxon>Pterygota</taxon>
        <taxon>Neoptera</taxon>
        <taxon>Endopterygota</taxon>
        <taxon>Lepidoptera</taxon>
        <taxon>Glossata</taxon>
        <taxon>Ditrysia</taxon>
        <taxon>Bombycoidea</taxon>
        <taxon>Sphingidae</taxon>
        <taxon>Sphinginae</taxon>
        <taxon>Sphingini</taxon>
        <taxon>Manduca</taxon>
    </lineage>
</organism>
<evidence type="ECO:0000313" key="1">
    <source>
        <dbReference type="EMBL" id="KAG6463657.1"/>
    </source>
</evidence>
<gene>
    <name evidence="1" type="ORF">O3G_MSEX013998</name>
</gene>
<protein>
    <submittedName>
        <fullName evidence="1">Uncharacterized protein</fullName>
    </submittedName>
</protein>
<name>A0A922CYY7_MANSE</name>
<sequence length="54" mass="6419">MMLEYDDDFFFEEDKIKSTDDLSHNALLTQIDENATITFEEALKQVDEIQIFEE</sequence>
<dbReference type="EMBL" id="JH669014">
    <property type="protein sequence ID" value="KAG6463657.1"/>
    <property type="molecule type" value="Genomic_DNA"/>
</dbReference>
<evidence type="ECO:0000313" key="2">
    <source>
        <dbReference type="Proteomes" id="UP000791440"/>
    </source>
</evidence>